<accession>A0AAD5JY20</accession>
<proteinExistence type="inferred from homology"/>
<comment type="subcellular location">
    <subcellularLocation>
        <location evidence="3">Cell envelope</location>
    </subcellularLocation>
    <subcellularLocation>
        <location evidence="10">Cell membrane</location>
        <topology evidence="10">Multi-pass membrane protein</topology>
    </subcellularLocation>
    <subcellularLocation>
        <location evidence="2">Endomembrane system</location>
        <topology evidence="2">Multi-pass membrane protein</topology>
    </subcellularLocation>
</comment>
<keyword evidence="10" id="KW-1003">Cell membrane</keyword>
<dbReference type="GO" id="GO:0043332">
    <property type="term" value="C:mating projection tip"/>
    <property type="evidence" value="ECO:0007669"/>
    <property type="project" value="UniProtKB-UniRule"/>
</dbReference>
<organism evidence="11 12">
    <name type="scientific">Phascolomyces articulosus</name>
    <dbReference type="NCBI Taxonomy" id="60185"/>
    <lineage>
        <taxon>Eukaryota</taxon>
        <taxon>Fungi</taxon>
        <taxon>Fungi incertae sedis</taxon>
        <taxon>Mucoromycota</taxon>
        <taxon>Mucoromycotina</taxon>
        <taxon>Mucoromycetes</taxon>
        <taxon>Mucorales</taxon>
        <taxon>Lichtheimiaceae</taxon>
        <taxon>Phascolomyces</taxon>
    </lineage>
</organism>
<dbReference type="GO" id="GO:0005886">
    <property type="term" value="C:plasma membrane"/>
    <property type="evidence" value="ECO:0007669"/>
    <property type="project" value="UniProtKB-SubCell"/>
</dbReference>
<protein>
    <recommendedName>
        <fullName evidence="10">Plasma membrane fusion protein PRM1</fullName>
    </recommendedName>
</protein>
<feature type="transmembrane region" description="Helical" evidence="10">
    <location>
        <begin position="550"/>
        <end position="572"/>
    </location>
</feature>
<keyword evidence="12" id="KW-1185">Reference proteome</keyword>
<feature type="transmembrane region" description="Helical" evidence="10">
    <location>
        <begin position="12"/>
        <end position="30"/>
    </location>
</feature>
<name>A0AAD5JY20_9FUNG</name>
<feature type="transmembrane region" description="Helical" evidence="10">
    <location>
        <begin position="81"/>
        <end position="101"/>
    </location>
</feature>
<evidence type="ECO:0000256" key="9">
    <source>
        <dbReference type="ARBA" id="ARBA00023180"/>
    </source>
</evidence>
<keyword evidence="7 10" id="KW-1133">Transmembrane helix</keyword>
<comment type="function">
    <text evidence="1 10">Involved in cell fusion during mating by stabilizing the plasma membrane fusion event.</text>
</comment>
<evidence type="ECO:0000313" key="11">
    <source>
        <dbReference type="EMBL" id="KAI9246098.1"/>
    </source>
</evidence>
<evidence type="ECO:0000313" key="12">
    <source>
        <dbReference type="Proteomes" id="UP001209540"/>
    </source>
</evidence>
<dbReference type="Proteomes" id="UP001209540">
    <property type="component" value="Unassembled WGS sequence"/>
</dbReference>
<dbReference type="InterPro" id="IPR026777">
    <property type="entry name" value="PRM1"/>
</dbReference>
<feature type="transmembrane region" description="Helical" evidence="10">
    <location>
        <begin position="255"/>
        <end position="277"/>
    </location>
</feature>
<reference evidence="11" key="2">
    <citation type="submission" date="2023-02" db="EMBL/GenBank/DDBJ databases">
        <authorList>
            <consortium name="DOE Joint Genome Institute"/>
            <person name="Mondo S.J."/>
            <person name="Chang Y."/>
            <person name="Wang Y."/>
            <person name="Ahrendt S."/>
            <person name="Andreopoulos W."/>
            <person name="Barry K."/>
            <person name="Beard J."/>
            <person name="Benny G.L."/>
            <person name="Blankenship S."/>
            <person name="Bonito G."/>
            <person name="Cuomo C."/>
            <person name="Desiro A."/>
            <person name="Gervers K.A."/>
            <person name="Hundley H."/>
            <person name="Kuo A."/>
            <person name="LaButti K."/>
            <person name="Lang B.F."/>
            <person name="Lipzen A."/>
            <person name="O'Donnell K."/>
            <person name="Pangilinan J."/>
            <person name="Reynolds N."/>
            <person name="Sandor L."/>
            <person name="Smith M.W."/>
            <person name="Tsang A."/>
            <person name="Grigoriev I.V."/>
            <person name="Stajich J.E."/>
            <person name="Spatafora J.W."/>
        </authorList>
    </citation>
    <scope>NUCLEOTIDE SEQUENCE</scope>
    <source>
        <strain evidence="11">RSA 2281</strain>
    </source>
</reference>
<feature type="transmembrane region" description="Helical" evidence="10">
    <location>
        <begin position="360"/>
        <end position="382"/>
    </location>
</feature>
<keyword evidence="8 10" id="KW-0472">Membrane</keyword>
<evidence type="ECO:0000256" key="6">
    <source>
        <dbReference type="ARBA" id="ARBA00022971"/>
    </source>
</evidence>
<reference evidence="11" key="1">
    <citation type="journal article" date="2022" name="IScience">
        <title>Evolution of zygomycete secretomes and the origins of terrestrial fungal ecologies.</title>
        <authorList>
            <person name="Chang Y."/>
            <person name="Wang Y."/>
            <person name="Mondo S."/>
            <person name="Ahrendt S."/>
            <person name="Andreopoulos W."/>
            <person name="Barry K."/>
            <person name="Beard J."/>
            <person name="Benny G.L."/>
            <person name="Blankenship S."/>
            <person name="Bonito G."/>
            <person name="Cuomo C."/>
            <person name="Desiro A."/>
            <person name="Gervers K.A."/>
            <person name="Hundley H."/>
            <person name="Kuo A."/>
            <person name="LaButti K."/>
            <person name="Lang B.F."/>
            <person name="Lipzen A."/>
            <person name="O'Donnell K."/>
            <person name="Pangilinan J."/>
            <person name="Reynolds N."/>
            <person name="Sandor L."/>
            <person name="Smith M.E."/>
            <person name="Tsang A."/>
            <person name="Grigoriev I.V."/>
            <person name="Stajich J.E."/>
            <person name="Spatafora J.W."/>
        </authorList>
    </citation>
    <scope>NUCLEOTIDE SEQUENCE</scope>
    <source>
        <strain evidence="11">RSA 2281</strain>
    </source>
</reference>
<dbReference type="GO" id="GO:0012505">
    <property type="term" value="C:endomembrane system"/>
    <property type="evidence" value="ECO:0007669"/>
    <property type="project" value="UniProtKB-SubCell"/>
</dbReference>
<dbReference type="PANTHER" id="PTHR31030">
    <property type="entry name" value="PLASMA MEMBRANE FUSION PROTEIN PRM1"/>
    <property type="match status" value="1"/>
</dbReference>
<evidence type="ECO:0000256" key="3">
    <source>
        <dbReference type="ARBA" id="ARBA00004196"/>
    </source>
</evidence>
<keyword evidence="5 10" id="KW-0812">Transmembrane</keyword>
<evidence type="ECO:0000256" key="8">
    <source>
        <dbReference type="ARBA" id="ARBA00023136"/>
    </source>
</evidence>
<dbReference type="PANTHER" id="PTHR31030:SF1">
    <property type="entry name" value="PLASMA MEMBRANE FUSION PROTEIN PRM1"/>
    <property type="match status" value="1"/>
</dbReference>
<comment type="caution">
    <text evidence="11">The sequence shown here is derived from an EMBL/GenBank/DDBJ whole genome shotgun (WGS) entry which is preliminary data.</text>
</comment>
<evidence type="ECO:0000256" key="10">
    <source>
        <dbReference type="RuleBase" id="RU366035"/>
    </source>
</evidence>
<evidence type="ECO:0000256" key="1">
    <source>
        <dbReference type="ARBA" id="ARBA00002512"/>
    </source>
</evidence>
<comment type="similarity">
    <text evidence="4 10">Belongs to the PRM1 family.</text>
</comment>
<dbReference type="AlphaFoldDB" id="A0AAD5JY20"/>
<evidence type="ECO:0000256" key="7">
    <source>
        <dbReference type="ARBA" id="ARBA00022989"/>
    </source>
</evidence>
<keyword evidence="6 10" id="KW-0184">Conjugation</keyword>
<evidence type="ECO:0000256" key="5">
    <source>
        <dbReference type="ARBA" id="ARBA00022692"/>
    </source>
</evidence>
<dbReference type="GO" id="GO:0032220">
    <property type="term" value="P:plasma membrane fusion involved in cytogamy"/>
    <property type="evidence" value="ECO:0007669"/>
    <property type="project" value="TreeGrafter"/>
</dbReference>
<sequence>MLNIFDEYAIAWLNMGTLILIPFFITLVQLRSSIQSAVASAHLHSQRICDQINHAALQAAQIPNKMLQEMIKSSHSIVDNIARFLIFTVNVLEEIIIWMIGAYKSMYRCLLGLVINGAVSAVTKIAGPIQQAAEKILLGLEHGASVLQHLIVDGNNEQVNNNGVQLGNWTNTMQGAQAKVQNWTMPNNPNDPLSQLIRQPFEKIKQHIHDNVSSWKPNNVSIASLQEKDSTFCDSTLMHEGLNSVQNKLLKITSILIGILVALVIIVTIFNVLLIRFRHKYLGNRKRDLAFELAMAHKVDKSEGELLRNERKEIEGKLQSITYANKSPILSYITTHQKLGQFREKRPILNWWFHYLTHPLVLYCFLVGLFGIILTLLASVTMHQVMDNDEFLKGDLLDHWMSEQTNNAATSSLSFIDTQANELNQWITESEAGLNEKTFGAIRSAALSANQTIGTVTDHISQFVTDVFGSTVFEDSINGVLDCLFMTKIEQLEKGLTWISQNTYVNLTRVNSLEVKASMEKSIHDSSDGNASDMVSLVQKNIDAKLHEELVFYSIILSLWGFCICIALVLQFQKYTRVMQK</sequence>
<keyword evidence="9" id="KW-0325">Glycoprotein</keyword>
<gene>
    <name evidence="11" type="ORF">BDA99DRAFT_592660</name>
</gene>
<dbReference type="EMBL" id="JAIXMP010000048">
    <property type="protein sequence ID" value="KAI9246098.1"/>
    <property type="molecule type" value="Genomic_DNA"/>
</dbReference>
<evidence type="ECO:0000256" key="4">
    <source>
        <dbReference type="ARBA" id="ARBA00010780"/>
    </source>
</evidence>
<evidence type="ECO:0000256" key="2">
    <source>
        <dbReference type="ARBA" id="ARBA00004127"/>
    </source>
</evidence>